<dbReference type="Gene3D" id="1.20.1640.10">
    <property type="entry name" value="Multidrug efflux transporter AcrB transmembrane domain"/>
    <property type="match status" value="2"/>
</dbReference>
<keyword evidence="5 6" id="KW-0472">Membrane</keyword>
<evidence type="ECO:0000256" key="2">
    <source>
        <dbReference type="ARBA" id="ARBA00022475"/>
    </source>
</evidence>
<evidence type="ECO:0000256" key="6">
    <source>
        <dbReference type="SAM" id="Phobius"/>
    </source>
</evidence>
<evidence type="ECO:0000259" key="7">
    <source>
        <dbReference type="PROSITE" id="PS50156"/>
    </source>
</evidence>
<gene>
    <name evidence="8" type="ORF">ACHKAR_17545</name>
</gene>
<dbReference type="PROSITE" id="PS50156">
    <property type="entry name" value="SSD"/>
    <property type="match status" value="2"/>
</dbReference>
<evidence type="ECO:0000256" key="1">
    <source>
        <dbReference type="ARBA" id="ARBA00004651"/>
    </source>
</evidence>
<feature type="transmembrane region" description="Helical" evidence="6">
    <location>
        <begin position="738"/>
        <end position="759"/>
    </location>
</feature>
<comment type="subcellular location">
    <subcellularLocation>
        <location evidence="1">Cell membrane</location>
        <topology evidence="1">Multi-pass membrane protein</topology>
    </subcellularLocation>
</comment>
<dbReference type="InterPro" id="IPR000731">
    <property type="entry name" value="SSD"/>
</dbReference>
<protein>
    <submittedName>
        <fullName evidence="8">RND family transporter</fullName>
    </submittedName>
</protein>
<evidence type="ECO:0000256" key="4">
    <source>
        <dbReference type="ARBA" id="ARBA00022989"/>
    </source>
</evidence>
<feature type="transmembrane region" description="Helical" evidence="6">
    <location>
        <begin position="345"/>
        <end position="371"/>
    </location>
</feature>
<dbReference type="Pfam" id="PF03176">
    <property type="entry name" value="MMPL"/>
    <property type="match status" value="2"/>
</dbReference>
<dbReference type="InterPro" id="IPR050545">
    <property type="entry name" value="Mycobact_MmpL"/>
</dbReference>
<reference evidence="8 9" key="1">
    <citation type="journal article" date="2013" name="Int. J. Syst. Evol. Microbiol.">
        <title>Marinoscillum luteum sp. nov., isolated from marine sediment.</title>
        <authorList>
            <person name="Cha I.T."/>
            <person name="Park S.J."/>
            <person name="Kim S.J."/>
            <person name="Kim J.G."/>
            <person name="Jung M.Y."/>
            <person name="Shin K.S."/>
            <person name="Kwon K.K."/>
            <person name="Yang S.H."/>
            <person name="Seo Y.S."/>
            <person name="Rhee S.K."/>
        </authorList>
    </citation>
    <scope>NUCLEOTIDE SEQUENCE [LARGE SCALE GENOMIC DNA]</scope>
    <source>
        <strain evidence="8 9">KCTC 23939</strain>
    </source>
</reference>
<evidence type="ECO:0000313" key="8">
    <source>
        <dbReference type="EMBL" id="MFH6985261.1"/>
    </source>
</evidence>
<keyword evidence="4 6" id="KW-1133">Transmembrane helix</keyword>
<feature type="domain" description="SSD" evidence="7">
    <location>
        <begin position="634"/>
        <end position="760"/>
    </location>
</feature>
<name>A0ABW7NCB5_9BACT</name>
<feature type="transmembrane region" description="Helical" evidence="6">
    <location>
        <begin position="404"/>
        <end position="421"/>
    </location>
</feature>
<dbReference type="RefSeq" id="WP_395418741.1">
    <property type="nucleotide sequence ID" value="NZ_JBIPKE010000019.1"/>
</dbReference>
<accession>A0ABW7NCB5</accession>
<proteinExistence type="predicted"/>
<organism evidence="8 9">
    <name type="scientific">Marinoscillum luteum</name>
    <dbReference type="NCBI Taxonomy" id="861051"/>
    <lineage>
        <taxon>Bacteria</taxon>
        <taxon>Pseudomonadati</taxon>
        <taxon>Bacteroidota</taxon>
        <taxon>Cytophagia</taxon>
        <taxon>Cytophagales</taxon>
        <taxon>Reichenbachiellaceae</taxon>
        <taxon>Marinoscillum</taxon>
    </lineage>
</organism>
<keyword evidence="2" id="KW-1003">Cell membrane</keyword>
<evidence type="ECO:0000313" key="9">
    <source>
        <dbReference type="Proteomes" id="UP001610063"/>
    </source>
</evidence>
<dbReference type="PANTHER" id="PTHR33406">
    <property type="entry name" value="MEMBRANE PROTEIN MJ1562-RELATED"/>
    <property type="match status" value="1"/>
</dbReference>
<comment type="caution">
    <text evidence="8">The sequence shown here is derived from an EMBL/GenBank/DDBJ whole genome shotgun (WGS) entry which is preliminary data.</text>
</comment>
<evidence type="ECO:0000256" key="3">
    <source>
        <dbReference type="ARBA" id="ARBA00022692"/>
    </source>
</evidence>
<dbReference type="Proteomes" id="UP001610063">
    <property type="component" value="Unassembled WGS sequence"/>
</dbReference>
<feature type="transmembrane region" description="Helical" evidence="6">
    <location>
        <begin position="222"/>
        <end position="238"/>
    </location>
</feature>
<keyword evidence="9" id="KW-1185">Reference proteome</keyword>
<feature type="transmembrane region" description="Helical" evidence="6">
    <location>
        <begin position="608"/>
        <end position="627"/>
    </location>
</feature>
<feature type="domain" description="SSD" evidence="7">
    <location>
        <begin position="248"/>
        <end position="370"/>
    </location>
</feature>
<evidence type="ECO:0000256" key="5">
    <source>
        <dbReference type="ARBA" id="ARBA00023136"/>
    </source>
</evidence>
<feature type="transmembrane region" description="Helical" evidence="6">
    <location>
        <begin position="271"/>
        <end position="292"/>
    </location>
</feature>
<sequence>MWTRLANIILKYRISLMIILGVITIYMGYQAQYIQWSYDMANIVPEDDPDQEYFRQFKQTFGEDGNILALGFKDSAIYQSDNFKKMKYLTRELESINGVKDVLGLANLKMLEKNNEKKRFELVPVFPEIPENQSKLDTMLAFAKNLKFYSGQLINAKNGATLILVTVEKEALNSEYRHIMVADIVRAGDQFHDATGIDVNYAGLPYVRSVNTLKIKEELNRFLIYSVIITGLILFGFFRSLKAVVFPLIIIGMIVVWVLGTISLLEYKITLLTGLIPSIIVVIGIPNSVYMLNKYHHEYSTHGDQMKALTKIIKNIGIVTFITNFTTAVGFFVLVFTGIPILVEFGIVAGINIMCTFIVSTIMIPSVFSLFKPPTSRHLKHLDFKMLNGALVGLDVLVHNHRKLIFITTGILVAVSVYGVMQLQSNSYMVDDLPEESPLAKQLQFFEENFSGVMPLEVIVDTGTKKGVQSLSNLRKINEFEMFLDSLKGISQPVSVVSFIKASRQAFYNQDPAFYSIPNNRESAFILRYLKEESDEGGIAKSFVDSTGQFIRISLKMPDIGSNKMDSLVNTVISPKIDEIFADSKMDVRITGTVPLFIKGNKYLIDNLITSMIFAFFIIAVIMALLFKNFKMIVISMIPNMIPLLLTGAIMGFFGIPLKPSTALIFSIAFGISVDDSIHFLAKYRQELHAHNFFVPIAVSRSLRETGASMIYTSIILFFGFVIFTLSEFGGTVALGKLTSITLLFAMLTNLIVLPALLLQFDSGKRNKKDHPYIDDFAKADYDSEDEETEEDKNT</sequence>
<dbReference type="InterPro" id="IPR004869">
    <property type="entry name" value="MMPL_dom"/>
</dbReference>
<dbReference type="SUPFAM" id="SSF82866">
    <property type="entry name" value="Multidrug efflux transporter AcrB transmembrane domain"/>
    <property type="match status" value="2"/>
</dbReference>
<feature type="transmembrane region" description="Helical" evidence="6">
    <location>
        <begin position="245"/>
        <end position="265"/>
    </location>
</feature>
<feature type="transmembrane region" description="Helical" evidence="6">
    <location>
        <begin position="12"/>
        <end position="29"/>
    </location>
</feature>
<dbReference type="EMBL" id="JBIPKE010000019">
    <property type="protein sequence ID" value="MFH6985261.1"/>
    <property type="molecule type" value="Genomic_DNA"/>
</dbReference>
<dbReference type="PANTHER" id="PTHR33406:SF12">
    <property type="entry name" value="BLR2997 PROTEIN"/>
    <property type="match status" value="1"/>
</dbReference>
<feature type="transmembrane region" description="Helical" evidence="6">
    <location>
        <begin position="662"/>
        <end position="682"/>
    </location>
</feature>
<feature type="transmembrane region" description="Helical" evidence="6">
    <location>
        <begin position="312"/>
        <end position="339"/>
    </location>
</feature>
<feature type="transmembrane region" description="Helical" evidence="6">
    <location>
        <begin position="709"/>
        <end position="726"/>
    </location>
</feature>
<keyword evidence="3 6" id="KW-0812">Transmembrane</keyword>
<feature type="transmembrane region" description="Helical" evidence="6">
    <location>
        <begin position="634"/>
        <end position="656"/>
    </location>
</feature>